<dbReference type="CDD" id="cd07381">
    <property type="entry name" value="MPP_CapA"/>
    <property type="match status" value="1"/>
</dbReference>
<gene>
    <name evidence="4" type="ORF">EPL05_16925</name>
</gene>
<reference evidence="4 5" key="1">
    <citation type="submission" date="2019-01" db="EMBL/GenBank/DDBJ databases">
        <title>Mucilaginibacter antarcticum sp. nov., isolated from antarctic soil.</title>
        <authorList>
            <person name="Yan Y.-Q."/>
            <person name="Du Z.-J."/>
        </authorList>
    </citation>
    <scope>NUCLEOTIDE SEQUENCE [LARGE SCALE GENOMIC DNA]</scope>
    <source>
        <strain evidence="4 5">F01003</strain>
    </source>
</reference>
<feature type="signal peptide" evidence="2">
    <location>
        <begin position="1"/>
        <end position="18"/>
    </location>
</feature>
<dbReference type="EMBL" id="SBIW01000008">
    <property type="protein sequence ID" value="RWY49105.1"/>
    <property type="molecule type" value="Genomic_DNA"/>
</dbReference>
<dbReference type="InterPro" id="IPR052169">
    <property type="entry name" value="CW_Biosynth-Accessory"/>
</dbReference>
<organism evidence="4 5">
    <name type="scientific">Mucilaginibacter gilvus</name>
    <dbReference type="NCBI Taxonomy" id="2305909"/>
    <lineage>
        <taxon>Bacteria</taxon>
        <taxon>Pseudomonadati</taxon>
        <taxon>Bacteroidota</taxon>
        <taxon>Sphingobacteriia</taxon>
        <taxon>Sphingobacteriales</taxon>
        <taxon>Sphingobacteriaceae</taxon>
        <taxon>Mucilaginibacter</taxon>
    </lineage>
</organism>
<feature type="domain" description="Capsule synthesis protein CapA" evidence="3">
    <location>
        <begin position="52"/>
        <end position="296"/>
    </location>
</feature>
<dbReference type="PROSITE" id="PS51257">
    <property type="entry name" value="PROKAR_LIPOPROTEIN"/>
    <property type="match status" value="1"/>
</dbReference>
<name>A0A3S3YS96_9SPHI</name>
<accession>A0A3S3YS96</accession>
<proteinExistence type="inferred from homology"/>
<evidence type="ECO:0000256" key="1">
    <source>
        <dbReference type="ARBA" id="ARBA00005662"/>
    </source>
</evidence>
<evidence type="ECO:0000259" key="3">
    <source>
        <dbReference type="SMART" id="SM00854"/>
    </source>
</evidence>
<dbReference type="PANTHER" id="PTHR33393:SF11">
    <property type="entry name" value="POLYGLUTAMINE SYNTHESIS ACCESSORY PROTEIN RV0574C-RELATED"/>
    <property type="match status" value="1"/>
</dbReference>
<protein>
    <submittedName>
        <fullName evidence="4">CapA family protein</fullName>
    </submittedName>
</protein>
<dbReference type="InterPro" id="IPR019079">
    <property type="entry name" value="Capsule_synth_CapA"/>
</dbReference>
<dbReference type="Proteomes" id="UP000286701">
    <property type="component" value="Unassembled WGS sequence"/>
</dbReference>
<feature type="chain" id="PRO_5018605090" evidence="2">
    <location>
        <begin position="19"/>
        <end position="375"/>
    </location>
</feature>
<dbReference type="Gene3D" id="3.60.21.10">
    <property type="match status" value="1"/>
</dbReference>
<dbReference type="RefSeq" id="WP_128535176.1">
    <property type="nucleotide sequence ID" value="NZ_SBIW01000008.1"/>
</dbReference>
<dbReference type="AlphaFoldDB" id="A0A3S3YS96"/>
<evidence type="ECO:0000256" key="2">
    <source>
        <dbReference type="SAM" id="SignalP"/>
    </source>
</evidence>
<dbReference type="PANTHER" id="PTHR33393">
    <property type="entry name" value="POLYGLUTAMINE SYNTHESIS ACCESSORY PROTEIN RV0574C-RELATED"/>
    <property type="match status" value="1"/>
</dbReference>
<keyword evidence="2" id="KW-0732">Signal</keyword>
<dbReference type="Pfam" id="PF09587">
    <property type="entry name" value="PGA_cap"/>
    <property type="match status" value="1"/>
</dbReference>
<dbReference type="SMART" id="SM00854">
    <property type="entry name" value="PGA_cap"/>
    <property type="match status" value="1"/>
</dbReference>
<evidence type="ECO:0000313" key="5">
    <source>
        <dbReference type="Proteomes" id="UP000286701"/>
    </source>
</evidence>
<dbReference type="InterPro" id="IPR029052">
    <property type="entry name" value="Metallo-depent_PP-like"/>
</dbReference>
<sequence length="375" mass="40331">MKLGLTLILLFCSILLFVGCNNPTAHRPAKTEPAAEPVAVETIASPADTAINIAAVGDIMLGTAYPNINNLPPDSGKNSFKYALKDLREADIAFGNLEGALIDSGAPAAMKLRFRSKPYLFKMPEHYGGIFKDAGFDILSVANNHSNDFGLKGRVNTVKILDSLGIHYAGLKTSPTKAFTLNGVRYGFCAFSPNSQTVSLLDIKAATVIIQKLKRQSDVVIVSFHGGGEGVAFEHVPCVSEFYNGERRGNVNAFAHAAIDAGADVILGNGPHVSRALELYKNRLIAYSLGNFCTYRSVSVAGICGLAPMLKLRINKKGQFLRGQIVSYKQSHDKGLLRDTLNRASRRIKTLTENDFEASGLIISETGAIMPAALN</sequence>
<dbReference type="OrthoDB" id="9810906at2"/>
<comment type="similarity">
    <text evidence="1">Belongs to the CapA family.</text>
</comment>
<keyword evidence="5" id="KW-1185">Reference proteome</keyword>
<comment type="caution">
    <text evidence="4">The sequence shown here is derived from an EMBL/GenBank/DDBJ whole genome shotgun (WGS) entry which is preliminary data.</text>
</comment>
<dbReference type="SUPFAM" id="SSF56300">
    <property type="entry name" value="Metallo-dependent phosphatases"/>
    <property type="match status" value="1"/>
</dbReference>
<evidence type="ECO:0000313" key="4">
    <source>
        <dbReference type="EMBL" id="RWY49105.1"/>
    </source>
</evidence>